<dbReference type="Pfam" id="PF11712">
    <property type="entry name" value="Vma12"/>
    <property type="match status" value="1"/>
</dbReference>
<organism evidence="7 8">
    <name type="scientific">Ranitomeya imitator</name>
    <name type="common">mimic poison frog</name>
    <dbReference type="NCBI Taxonomy" id="111125"/>
    <lineage>
        <taxon>Eukaryota</taxon>
        <taxon>Metazoa</taxon>
        <taxon>Chordata</taxon>
        <taxon>Craniata</taxon>
        <taxon>Vertebrata</taxon>
        <taxon>Euteleostomi</taxon>
        <taxon>Amphibia</taxon>
        <taxon>Batrachia</taxon>
        <taxon>Anura</taxon>
        <taxon>Neobatrachia</taxon>
        <taxon>Hyloidea</taxon>
        <taxon>Dendrobatidae</taxon>
        <taxon>Dendrobatinae</taxon>
        <taxon>Ranitomeya</taxon>
    </lineage>
</organism>
<dbReference type="Proteomes" id="UP001176940">
    <property type="component" value="Unassembled WGS sequence"/>
</dbReference>
<feature type="transmembrane region" description="Helical" evidence="6">
    <location>
        <begin position="250"/>
        <end position="271"/>
    </location>
</feature>
<keyword evidence="8" id="KW-1185">Reference proteome</keyword>
<comment type="caution">
    <text evidence="7">The sequence shown here is derived from an EMBL/GenBank/DDBJ whole genome shotgun (WGS) entry which is preliminary data.</text>
</comment>
<accession>A0ABN9MHE1</accession>
<evidence type="ECO:0000256" key="3">
    <source>
        <dbReference type="ARBA" id="ARBA00022824"/>
    </source>
</evidence>
<evidence type="ECO:0000313" key="8">
    <source>
        <dbReference type="Proteomes" id="UP001176940"/>
    </source>
</evidence>
<evidence type="ECO:0000256" key="4">
    <source>
        <dbReference type="ARBA" id="ARBA00022989"/>
    </source>
</evidence>
<sequence length="312" mass="34488">MQERSSDVTATHLSFSLVVSSMSNSRSVLIRHTSRGPMLVAGVVAFDVKHDDTSRPGDEIKFWTSSSDQRWHSGIQIAAACQTQRDRYPGRCNVTDCCRSLCKVAECDGVSAPCSAVEMASECRVTEPLLRALRELQSCFTPESRAAVRDILATGAGALVSFRVLRELHSLLRERGSNIYLHELLEGSEIHLPEVKLPERNPELVARLEKIKAKLANEEYKRITKNVTFQSNQQGTLADLGRQVRPLKTIIITIFNFLVTIVAAFACTYIGTQYVFTESAARVLSSVIVASLVGLAELYVLVRTMEGQLGEL</sequence>
<dbReference type="PANTHER" id="PTHR31394:SF1">
    <property type="entry name" value="TRANSMEMBRANE PROTEIN 199"/>
    <property type="match status" value="1"/>
</dbReference>
<evidence type="ECO:0000256" key="6">
    <source>
        <dbReference type="SAM" id="Phobius"/>
    </source>
</evidence>
<name>A0ABN9MHE1_9NEOB</name>
<evidence type="ECO:0000313" key="7">
    <source>
        <dbReference type="EMBL" id="CAJ0964951.1"/>
    </source>
</evidence>
<dbReference type="InterPro" id="IPR021013">
    <property type="entry name" value="ATPase_Vma12"/>
</dbReference>
<reference evidence="7" key="1">
    <citation type="submission" date="2023-07" db="EMBL/GenBank/DDBJ databases">
        <authorList>
            <person name="Stuckert A."/>
        </authorList>
    </citation>
    <scope>NUCLEOTIDE SEQUENCE</scope>
</reference>
<keyword evidence="5 6" id="KW-0472">Membrane</keyword>
<keyword evidence="4 6" id="KW-1133">Transmembrane helix</keyword>
<proteinExistence type="predicted"/>
<keyword evidence="3" id="KW-0256">Endoplasmic reticulum</keyword>
<evidence type="ECO:0000256" key="2">
    <source>
        <dbReference type="ARBA" id="ARBA00022692"/>
    </source>
</evidence>
<feature type="transmembrane region" description="Helical" evidence="6">
    <location>
        <begin position="283"/>
        <end position="302"/>
    </location>
</feature>
<evidence type="ECO:0008006" key="9">
    <source>
        <dbReference type="Google" id="ProtNLM"/>
    </source>
</evidence>
<keyword evidence="2 6" id="KW-0812">Transmembrane</keyword>
<protein>
    <recommendedName>
        <fullName evidence="9">Transmembrane protein 199</fullName>
    </recommendedName>
</protein>
<dbReference type="EMBL" id="CAUEEQ010064211">
    <property type="protein sequence ID" value="CAJ0964951.1"/>
    <property type="molecule type" value="Genomic_DNA"/>
</dbReference>
<gene>
    <name evidence="7" type="ORF">RIMI_LOCUS19786465</name>
</gene>
<evidence type="ECO:0000256" key="1">
    <source>
        <dbReference type="ARBA" id="ARBA00004477"/>
    </source>
</evidence>
<comment type="subcellular location">
    <subcellularLocation>
        <location evidence="1">Endoplasmic reticulum membrane</location>
        <topology evidence="1">Multi-pass membrane protein</topology>
    </subcellularLocation>
</comment>
<evidence type="ECO:0000256" key="5">
    <source>
        <dbReference type="ARBA" id="ARBA00023136"/>
    </source>
</evidence>
<dbReference type="PANTHER" id="PTHR31394">
    <property type="entry name" value="TRANSMEMBRANE PROTEIN 199"/>
    <property type="match status" value="1"/>
</dbReference>